<evidence type="ECO:0000256" key="1">
    <source>
        <dbReference type="ARBA" id="ARBA00023002"/>
    </source>
</evidence>
<dbReference type="EMBL" id="JACHIN010000009">
    <property type="protein sequence ID" value="MBB5080954.1"/>
    <property type="molecule type" value="Genomic_DNA"/>
</dbReference>
<dbReference type="InterPro" id="IPR011576">
    <property type="entry name" value="Pyridox_Oxase_N"/>
</dbReference>
<dbReference type="Gene3D" id="2.30.110.10">
    <property type="entry name" value="Electron Transport, Fmn-binding Protein, Chain A"/>
    <property type="match status" value="1"/>
</dbReference>
<protein>
    <submittedName>
        <fullName evidence="3">PPOX class probable F420-dependent enzyme</fullName>
    </submittedName>
</protein>
<dbReference type="SUPFAM" id="SSF50475">
    <property type="entry name" value="FMN-binding split barrel"/>
    <property type="match status" value="1"/>
</dbReference>
<organism evidence="3 4">
    <name type="scientific">Nonomuraea endophytica</name>
    <dbReference type="NCBI Taxonomy" id="714136"/>
    <lineage>
        <taxon>Bacteria</taxon>
        <taxon>Bacillati</taxon>
        <taxon>Actinomycetota</taxon>
        <taxon>Actinomycetes</taxon>
        <taxon>Streptosporangiales</taxon>
        <taxon>Streptosporangiaceae</taxon>
        <taxon>Nonomuraea</taxon>
    </lineage>
</organism>
<feature type="domain" description="Pyridoxamine 5'-phosphate oxidase N-terminal" evidence="2">
    <location>
        <begin position="6"/>
        <end position="131"/>
    </location>
</feature>
<dbReference type="InterPro" id="IPR019967">
    <property type="entry name" value="F420-dep_enz_PPOX_Rv0121"/>
</dbReference>
<dbReference type="NCBIfam" id="TIGR03668">
    <property type="entry name" value="Rv0121_F420"/>
    <property type="match status" value="1"/>
</dbReference>
<dbReference type="PANTHER" id="PTHR35176:SF2">
    <property type="entry name" value="F420H(2)-DEPENDENT REDUCTASE RV1155"/>
    <property type="match status" value="1"/>
</dbReference>
<name>A0A7W8A7H5_9ACTN</name>
<dbReference type="GO" id="GO:0070967">
    <property type="term" value="F:coenzyme F420 binding"/>
    <property type="evidence" value="ECO:0007669"/>
    <property type="project" value="TreeGrafter"/>
</dbReference>
<keyword evidence="4" id="KW-1185">Reference proteome</keyword>
<dbReference type="InterPro" id="IPR052019">
    <property type="entry name" value="F420H2_bilvrd_red/Heme_oxyg"/>
</dbReference>
<evidence type="ECO:0000313" key="4">
    <source>
        <dbReference type="Proteomes" id="UP000568380"/>
    </source>
</evidence>
<dbReference type="GO" id="GO:0016627">
    <property type="term" value="F:oxidoreductase activity, acting on the CH-CH group of donors"/>
    <property type="evidence" value="ECO:0007669"/>
    <property type="project" value="TreeGrafter"/>
</dbReference>
<gene>
    <name evidence="3" type="ORF">HNR40_006443</name>
</gene>
<accession>A0A7W8A7H5</accession>
<dbReference type="InterPro" id="IPR012349">
    <property type="entry name" value="Split_barrel_FMN-bd"/>
</dbReference>
<proteinExistence type="predicted"/>
<reference evidence="3 4" key="1">
    <citation type="submission" date="2020-08" db="EMBL/GenBank/DDBJ databases">
        <title>Genomic Encyclopedia of Type Strains, Phase IV (KMG-IV): sequencing the most valuable type-strain genomes for metagenomic binning, comparative biology and taxonomic classification.</title>
        <authorList>
            <person name="Goeker M."/>
        </authorList>
    </citation>
    <scope>NUCLEOTIDE SEQUENCE [LARGE SCALE GENOMIC DNA]</scope>
    <source>
        <strain evidence="3 4">DSM 45385</strain>
    </source>
</reference>
<dbReference type="Pfam" id="PF01243">
    <property type="entry name" value="PNPOx_N"/>
    <property type="match status" value="1"/>
</dbReference>
<evidence type="ECO:0000259" key="2">
    <source>
        <dbReference type="Pfam" id="PF01243"/>
    </source>
</evidence>
<dbReference type="Proteomes" id="UP000568380">
    <property type="component" value="Unassembled WGS sequence"/>
</dbReference>
<evidence type="ECO:0000313" key="3">
    <source>
        <dbReference type="EMBL" id="MBB5080954.1"/>
    </source>
</evidence>
<dbReference type="AlphaFoldDB" id="A0A7W8A7H5"/>
<dbReference type="PANTHER" id="PTHR35176">
    <property type="entry name" value="HEME OXYGENASE HI_0854-RELATED"/>
    <property type="match status" value="1"/>
</dbReference>
<dbReference type="GO" id="GO:0005829">
    <property type="term" value="C:cytosol"/>
    <property type="evidence" value="ECO:0007669"/>
    <property type="project" value="TreeGrafter"/>
</dbReference>
<keyword evidence="1" id="KW-0560">Oxidoreductase</keyword>
<sequence length="136" mass="15587">MGSIDTERARELFGGERVARLATVGADGAPHLVPVTFALDGDRVVIAVDHKPKRTRELRRLRNIRENPRVALLADHYDDDWTRLWWVRADGLARVEAEWPVQGLLGRYEQYRRVPPGGPYVVVEVERWTGWAYTSP</sequence>
<dbReference type="RefSeq" id="WP_184967854.1">
    <property type="nucleotide sequence ID" value="NZ_JACHIN010000009.1"/>
</dbReference>
<comment type="caution">
    <text evidence="3">The sequence shown here is derived from an EMBL/GenBank/DDBJ whole genome shotgun (WGS) entry which is preliminary data.</text>
</comment>